<organism evidence="5 6">
    <name type="scientific">Ammoniphilus oxalaticus</name>
    <dbReference type="NCBI Taxonomy" id="66863"/>
    <lineage>
        <taxon>Bacteria</taxon>
        <taxon>Bacillati</taxon>
        <taxon>Bacillota</taxon>
        <taxon>Bacilli</taxon>
        <taxon>Bacillales</taxon>
        <taxon>Paenibacillaceae</taxon>
        <taxon>Aneurinibacillus group</taxon>
        <taxon>Ammoniphilus</taxon>
    </lineage>
</organism>
<dbReference type="Gene3D" id="3.90.226.10">
    <property type="entry name" value="2-enoyl-CoA Hydratase, Chain A, domain 1"/>
    <property type="match status" value="1"/>
</dbReference>
<keyword evidence="6" id="KW-1185">Reference proteome</keyword>
<evidence type="ECO:0000256" key="2">
    <source>
        <dbReference type="ARBA" id="ARBA00011915"/>
    </source>
</evidence>
<dbReference type="PANTHER" id="PTHR43176:SF3">
    <property type="entry name" value="3-HYDROXYISOBUTYRYL-COA HYDROLASE, MITOCHONDRIAL"/>
    <property type="match status" value="1"/>
</dbReference>
<evidence type="ECO:0000313" key="5">
    <source>
        <dbReference type="EMBL" id="RKD26767.1"/>
    </source>
</evidence>
<comment type="caution">
    <text evidence="5">The sequence shown here is derived from an EMBL/GenBank/DDBJ whole genome shotgun (WGS) entry which is preliminary data.</text>
</comment>
<dbReference type="EC" id="3.1.2.4" evidence="2"/>
<feature type="domain" description="Enoyl-CoA hydratase/isomerase" evidence="4">
    <location>
        <begin position="15"/>
        <end position="350"/>
    </location>
</feature>
<dbReference type="AlphaFoldDB" id="A0A419SQU1"/>
<proteinExistence type="predicted"/>
<evidence type="ECO:0000256" key="3">
    <source>
        <dbReference type="ARBA" id="ARBA00022801"/>
    </source>
</evidence>
<dbReference type="InterPro" id="IPR029045">
    <property type="entry name" value="ClpP/crotonase-like_dom_sf"/>
</dbReference>
<keyword evidence="3" id="KW-0378">Hydrolase</keyword>
<dbReference type="EMBL" id="MCHY01000002">
    <property type="protein sequence ID" value="RKD26767.1"/>
    <property type="molecule type" value="Genomic_DNA"/>
</dbReference>
<dbReference type="GO" id="GO:0006574">
    <property type="term" value="P:L-valine catabolic process"/>
    <property type="evidence" value="ECO:0007669"/>
    <property type="project" value="TreeGrafter"/>
</dbReference>
<accession>A0A419SQU1</accession>
<dbReference type="Proteomes" id="UP000284219">
    <property type="component" value="Unassembled WGS sequence"/>
</dbReference>
<dbReference type="SUPFAM" id="SSF52096">
    <property type="entry name" value="ClpP/crotonase"/>
    <property type="match status" value="1"/>
</dbReference>
<dbReference type="InterPro" id="IPR032259">
    <property type="entry name" value="HIBYL-CoA-H"/>
</dbReference>
<sequence length="363" mass="40117">MNQDLHVIFTVENSVGWITLNRPKALNALSYEMVLEIREQLRIWKDNPAVALVCIVGAGDRALCAGADIRALYQEKHTSGDARALARAYFSAQYEMDHIIHTYPKPCLVIMDGIVMGGGVGLSIGCSHRLVTENTKWAMPEMNIGFFPDVGASYFLNQMPGHVGRYLALTSETITAADTLYIGAADLYLAAESVKPCLEALRAHPWQQDGVQEDLATLLHSLSSPSPEPSLLEEHQDKINEHFRHNCVEEIVSSLKEASLVGCDWSAQKIGAIQQKSPTSLKVTLEQMMRGKTLPLDACFNMEVELGVEFMGRDDFFEGVRATLIDKDKAPQWSPQHLKDVTSEMVAAYFQEMGHTSSSSSIS</sequence>
<gene>
    <name evidence="5" type="ORF">BEP19_16335</name>
</gene>
<reference evidence="5 6" key="1">
    <citation type="submission" date="2016-08" db="EMBL/GenBank/DDBJ databases">
        <title>Novel Firmicute Genomes.</title>
        <authorList>
            <person name="Poppleton D.I."/>
            <person name="Gribaldo S."/>
        </authorList>
    </citation>
    <scope>NUCLEOTIDE SEQUENCE [LARGE SCALE GENOMIC DNA]</scope>
    <source>
        <strain evidence="5 6">RAOx-1</strain>
    </source>
</reference>
<dbReference type="Pfam" id="PF16113">
    <property type="entry name" value="ECH_2"/>
    <property type="match status" value="1"/>
</dbReference>
<dbReference type="OrthoDB" id="9775794at2"/>
<comment type="catalytic activity">
    <reaction evidence="1">
        <text>3-hydroxy-2-methylpropanoyl-CoA + H2O = 3-hydroxy-2-methylpropanoate + CoA + H(+)</text>
        <dbReference type="Rhea" id="RHEA:20888"/>
        <dbReference type="ChEBI" id="CHEBI:11805"/>
        <dbReference type="ChEBI" id="CHEBI:15377"/>
        <dbReference type="ChEBI" id="CHEBI:15378"/>
        <dbReference type="ChEBI" id="CHEBI:57287"/>
        <dbReference type="ChEBI" id="CHEBI:57340"/>
        <dbReference type="EC" id="3.1.2.4"/>
    </reaction>
</comment>
<dbReference type="GO" id="GO:0003860">
    <property type="term" value="F:3-hydroxyisobutyryl-CoA hydrolase activity"/>
    <property type="evidence" value="ECO:0007669"/>
    <property type="project" value="UniProtKB-EC"/>
</dbReference>
<evidence type="ECO:0000259" key="4">
    <source>
        <dbReference type="Pfam" id="PF16113"/>
    </source>
</evidence>
<evidence type="ECO:0000313" key="6">
    <source>
        <dbReference type="Proteomes" id="UP000284219"/>
    </source>
</evidence>
<dbReference type="CDD" id="cd06558">
    <property type="entry name" value="crotonase-like"/>
    <property type="match status" value="1"/>
</dbReference>
<dbReference type="PANTHER" id="PTHR43176">
    <property type="entry name" value="3-HYDROXYISOBUTYRYL-COA HYDROLASE-RELATED"/>
    <property type="match status" value="1"/>
</dbReference>
<evidence type="ECO:0000256" key="1">
    <source>
        <dbReference type="ARBA" id="ARBA00001709"/>
    </source>
</evidence>
<name>A0A419SQU1_9BACL</name>
<dbReference type="NCBIfam" id="NF004127">
    <property type="entry name" value="PRK05617.1"/>
    <property type="match status" value="1"/>
</dbReference>
<dbReference type="InterPro" id="IPR045004">
    <property type="entry name" value="ECH_dom"/>
</dbReference>
<protein>
    <recommendedName>
        <fullName evidence="2">3-hydroxyisobutyryl-CoA hydrolase</fullName>
        <ecNumber evidence="2">3.1.2.4</ecNumber>
    </recommendedName>
</protein>
<dbReference type="RefSeq" id="WP_120188051.1">
    <property type="nucleotide sequence ID" value="NZ_MCHY01000002.1"/>
</dbReference>